<comment type="caution">
    <text evidence="2">The sequence shown here is derived from an EMBL/GenBank/DDBJ whole genome shotgun (WGS) entry which is preliminary data.</text>
</comment>
<dbReference type="SUPFAM" id="SSF53098">
    <property type="entry name" value="Ribonuclease H-like"/>
    <property type="match status" value="1"/>
</dbReference>
<gene>
    <name evidence="2" type="ORF">AYI70_g6899</name>
</gene>
<dbReference type="Gene3D" id="3.30.420.10">
    <property type="entry name" value="Ribonuclease H-like superfamily/Ribonuclease H"/>
    <property type="match status" value="1"/>
</dbReference>
<evidence type="ECO:0000259" key="1">
    <source>
        <dbReference type="PROSITE" id="PS50994"/>
    </source>
</evidence>
<proteinExistence type="predicted"/>
<dbReference type="STRING" id="133412.A0A1R1XMZ8"/>
<dbReference type="PANTHER" id="PTHR37984:SF5">
    <property type="entry name" value="PROTEIN NYNRIN-LIKE"/>
    <property type="match status" value="1"/>
</dbReference>
<dbReference type="GO" id="GO:0015074">
    <property type="term" value="P:DNA integration"/>
    <property type="evidence" value="ECO:0007669"/>
    <property type="project" value="InterPro"/>
</dbReference>
<dbReference type="InterPro" id="IPR050951">
    <property type="entry name" value="Retrovirus_Pol_polyprotein"/>
</dbReference>
<dbReference type="GO" id="GO:0005634">
    <property type="term" value="C:nucleus"/>
    <property type="evidence" value="ECO:0007669"/>
    <property type="project" value="UniProtKB-ARBA"/>
</dbReference>
<dbReference type="Proteomes" id="UP000187283">
    <property type="component" value="Unassembled WGS sequence"/>
</dbReference>
<protein>
    <submittedName>
        <fullName evidence="2">Transposon Tf2-8 polyprotein</fullName>
    </submittedName>
</protein>
<accession>A0A1R1XMZ8</accession>
<organism evidence="2 3">
    <name type="scientific">Smittium culicis</name>
    <dbReference type="NCBI Taxonomy" id="133412"/>
    <lineage>
        <taxon>Eukaryota</taxon>
        <taxon>Fungi</taxon>
        <taxon>Fungi incertae sedis</taxon>
        <taxon>Zoopagomycota</taxon>
        <taxon>Kickxellomycotina</taxon>
        <taxon>Harpellomycetes</taxon>
        <taxon>Harpellales</taxon>
        <taxon>Legeriomycetaceae</taxon>
        <taxon>Smittium</taxon>
    </lineage>
</organism>
<name>A0A1R1XMZ8_9FUNG</name>
<dbReference type="PROSITE" id="PS50994">
    <property type="entry name" value="INTEGRASE"/>
    <property type="match status" value="1"/>
</dbReference>
<dbReference type="InterPro" id="IPR001584">
    <property type="entry name" value="Integrase_cat-core"/>
</dbReference>
<feature type="domain" description="Integrase catalytic" evidence="1">
    <location>
        <begin position="1"/>
        <end position="99"/>
    </location>
</feature>
<evidence type="ECO:0000313" key="2">
    <source>
        <dbReference type="EMBL" id="OMJ15971.1"/>
    </source>
</evidence>
<dbReference type="InterPro" id="IPR012337">
    <property type="entry name" value="RNaseH-like_sf"/>
</dbReference>
<dbReference type="Pfam" id="PF00665">
    <property type="entry name" value="rve"/>
    <property type="match status" value="1"/>
</dbReference>
<dbReference type="GO" id="GO:0003676">
    <property type="term" value="F:nucleic acid binding"/>
    <property type="evidence" value="ECO:0007669"/>
    <property type="project" value="InterPro"/>
</dbReference>
<reference evidence="2 3" key="1">
    <citation type="submission" date="2017-01" db="EMBL/GenBank/DDBJ databases">
        <authorList>
            <person name="Mah S.A."/>
            <person name="Swanson W.J."/>
            <person name="Moy G.W."/>
            <person name="Vacquier V.D."/>
        </authorList>
    </citation>
    <scope>NUCLEOTIDE SEQUENCE [LARGE SCALE GENOMIC DNA]</scope>
    <source>
        <strain evidence="2 3">GSMNP</strain>
    </source>
</reference>
<keyword evidence="3" id="KW-1185">Reference proteome</keyword>
<dbReference type="AlphaFoldDB" id="A0A1R1XMZ8"/>
<dbReference type="EMBL" id="LSSN01002491">
    <property type="protein sequence ID" value="OMJ15971.1"/>
    <property type="molecule type" value="Genomic_DNA"/>
</dbReference>
<dbReference type="OrthoDB" id="5592268at2759"/>
<evidence type="ECO:0000313" key="3">
    <source>
        <dbReference type="Proteomes" id="UP000187283"/>
    </source>
</evidence>
<sequence length="99" mass="11553">MTRWVDEITVPSTSTELTVKILEKRLIAIHGCTNKILSDNGSAFTSHTMRMFYRKYRINEVFSSPYHPETNGMTERFNRTLNTMIKAYCTEDQRLGQTQ</sequence>
<dbReference type="InterPro" id="IPR036397">
    <property type="entry name" value="RNaseH_sf"/>
</dbReference>
<dbReference type="PANTHER" id="PTHR37984">
    <property type="entry name" value="PROTEIN CBG26694"/>
    <property type="match status" value="1"/>
</dbReference>